<dbReference type="AlphaFoldDB" id="A0AAW1THT8"/>
<name>A0AAW1THT8_9CUCU</name>
<feature type="signal peptide" evidence="2">
    <location>
        <begin position="1"/>
        <end position="22"/>
    </location>
</feature>
<reference evidence="4 5" key="1">
    <citation type="submission" date="2023-03" db="EMBL/GenBank/DDBJ databases">
        <title>Genome insight into feeding habits of ladybird beetles.</title>
        <authorList>
            <person name="Li H.-S."/>
            <person name="Huang Y.-H."/>
            <person name="Pang H."/>
        </authorList>
    </citation>
    <scope>NUCLEOTIDE SEQUENCE [LARGE SCALE GENOMIC DNA]</scope>
    <source>
        <strain evidence="4">SYSU_2023b</strain>
        <tissue evidence="4">Whole body</tissue>
    </source>
</reference>
<dbReference type="PANTHER" id="PTHR11161">
    <property type="entry name" value="O-ACYLTRANSFERASE"/>
    <property type="match status" value="1"/>
</dbReference>
<feature type="transmembrane region" description="Helical" evidence="1">
    <location>
        <begin position="434"/>
        <end position="454"/>
    </location>
</feature>
<gene>
    <name evidence="4" type="ORF">WA026_006049</name>
</gene>
<keyword evidence="1" id="KW-0472">Membrane</keyword>
<accession>A0AAW1THT8</accession>
<sequence length="705" mass="82088">MKLTCLRVYLIFLCGFLKSAMAFNVEINNMTVNLMDIMIPTVYSDSELCRNHSSMYLEQLSKFTVWATDMFDASTKFPNGIFYGSSYNTGNFDECVKVRIPEKNGFSGQHCMAHFKLKPEGQVLNHTVFKPKYDYYENIYNMSTWEKLAIYEDDMMKIFRDETYVTFCIPSTCSYKDLENSLRKKVDIAENLLSMKIEVDVNRRNCQVERESVYSRSDMLFVSIIAAFILFEIFCTAYHVLTNSTDMEHWKFSGKIHQIFKAFSYSNTMKKITAISYKDDGTYCMHGFKVLATLFVISGHRIMFTLGAPQQNPEFFENFFGKFKYSLLHNAPLIVDSFLTISGFLACYLILWEVERRKKLNILMIYLHRLIRLTPVYAVFLGFYCTIFYHLGEGPFWEEIIGKERERCRESWWTNILYINNYVDLDKSCMFHSWYLSADTQLFLIVPIFAYLLWKNERIGLTLGSAFIGVSVVVHTGIVYLLQEDPFLVTYMNSKILRDPVVDPSFQRIHIPSHLRISSYFVGAIGGFIKFKLRTTDYKIPKSVRFLCWIFCVIIMFAIISTAYLFYIPQENKNFIVAGLYSSLHRFFWALCTTWCIIGVSEGHGQLVAPLLNWKSWRVLSRITYTSYLTHGAVHLYNFATMKSPVHLGRFSLLSSAFGDVLIVYTIGLCLSLVFESPILELENMIFKRKPEMSGEQKEDKKLKI</sequence>
<dbReference type="PANTHER" id="PTHR11161:SF71">
    <property type="entry name" value="NOSE RESISTANT-TO-FLUOXETINE PROTEIN N-TERMINAL DOMAIN-CONTAINING PROTEIN"/>
    <property type="match status" value="1"/>
</dbReference>
<protein>
    <recommendedName>
        <fullName evidence="3">Nose resistant-to-fluoxetine protein N-terminal domain-containing protein</fullName>
    </recommendedName>
</protein>
<feature type="transmembrane region" description="Helical" evidence="1">
    <location>
        <begin position="546"/>
        <end position="567"/>
    </location>
</feature>
<dbReference type="Proteomes" id="UP001431783">
    <property type="component" value="Unassembled WGS sequence"/>
</dbReference>
<keyword evidence="5" id="KW-1185">Reference proteome</keyword>
<feature type="chain" id="PRO_5043373998" description="Nose resistant-to-fluoxetine protein N-terminal domain-containing protein" evidence="2">
    <location>
        <begin position="23"/>
        <end position="705"/>
    </location>
</feature>
<organism evidence="4 5">
    <name type="scientific">Henosepilachna vigintioctopunctata</name>
    <dbReference type="NCBI Taxonomy" id="420089"/>
    <lineage>
        <taxon>Eukaryota</taxon>
        <taxon>Metazoa</taxon>
        <taxon>Ecdysozoa</taxon>
        <taxon>Arthropoda</taxon>
        <taxon>Hexapoda</taxon>
        <taxon>Insecta</taxon>
        <taxon>Pterygota</taxon>
        <taxon>Neoptera</taxon>
        <taxon>Endopterygota</taxon>
        <taxon>Coleoptera</taxon>
        <taxon>Polyphaga</taxon>
        <taxon>Cucujiformia</taxon>
        <taxon>Coccinelloidea</taxon>
        <taxon>Coccinellidae</taxon>
        <taxon>Epilachninae</taxon>
        <taxon>Epilachnini</taxon>
        <taxon>Henosepilachna</taxon>
    </lineage>
</organism>
<keyword evidence="2" id="KW-0732">Signal</keyword>
<comment type="caution">
    <text evidence="4">The sequence shown here is derived from an EMBL/GenBank/DDBJ whole genome shotgun (WGS) entry which is preliminary data.</text>
</comment>
<feature type="transmembrane region" description="Helical" evidence="1">
    <location>
        <begin position="517"/>
        <end position="534"/>
    </location>
</feature>
<proteinExistence type="predicted"/>
<dbReference type="InterPro" id="IPR006621">
    <property type="entry name" value="Nose-resist-to-fluoxetine_N"/>
</dbReference>
<evidence type="ECO:0000259" key="3">
    <source>
        <dbReference type="SMART" id="SM00703"/>
    </source>
</evidence>
<feature type="transmembrane region" description="Helical" evidence="1">
    <location>
        <begin position="373"/>
        <end position="391"/>
    </location>
</feature>
<keyword evidence="1" id="KW-1133">Transmembrane helix</keyword>
<dbReference type="InterPro" id="IPR002656">
    <property type="entry name" value="Acyl_transf_3_dom"/>
</dbReference>
<dbReference type="SMART" id="SM00703">
    <property type="entry name" value="NRF"/>
    <property type="match status" value="1"/>
</dbReference>
<feature type="transmembrane region" description="Helical" evidence="1">
    <location>
        <begin position="651"/>
        <end position="675"/>
    </location>
</feature>
<feature type="domain" description="Nose resistant-to-fluoxetine protein N-terminal" evidence="3">
    <location>
        <begin position="46"/>
        <end position="202"/>
    </location>
</feature>
<evidence type="ECO:0000313" key="5">
    <source>
        <dbReference type="Proteomes" id="UP001431783"/>
    </source>
</evidence>
<dbReference type="InterPro" id="IPR052728">
    <property type="entry name" value="O2_lipid_transport_reg"/>
</dbReference>
<feature type="transmembrane region" description="Helical" evidence="1">
    <location>
        <begin position="461"/>
        <end position="482"/>
    </location>
</feature>
<dbReference type="Pfam" id="PF20146">
    <property type="entry name" value="NRF"/>
    <property type="match status" value="1"/>
</dbReference>
<keyword evidence="1" id="KW-0812">Transmembrane</keyword>
<evidence type="ECO:0000256" key="1">
    <source>
        <dbReference type="SAM" id="Phobius"/>
    </source>
</evidence>
<feature type="transmembrane region" description="Helical" evidence="1">
    <location>
        <begin position="327"/>
        <end position="352"/>
    </location>
</feature>
<dbReference type="EMBL" id="JARQZJ010000002">
    <property type="protein sequence ID" value="KAK9869951.1"/>
    <property type="molecule type" value="Genomic_DNA"/>
</dbReference>
<evidence type="ECO:0000313" key="4">
    <source>
        <dbReference type="EMBL" id="KAK9869951.1"/>
    </source>
</evidence>
<evidence type="ECO:0000256" key="2">
    <source>
        <dbReference type="SAM" id="SignalP"/>
    </source>
</evidence>
<dbReference type="Pfam" id="PF01757">
    <property type="entry name" value="Acyl_transf_3"/>
    <property type="match status" value="1"/>
</dbReference>
<feature type="transmembrane region" description="Helical" evidence="1">
    <location>
        <begin position="219"/>
        <end position="241"/>
    </location>
</feature>
<dbReference type="GO" id="GO:0016747">
    <property type="term" value="F:acyltransferase activity, transferring groups other than amino-acyl groups"/>
    <property type="evidence" value="ECO:0007669"/>
    <property type="project" value="InterPro"/>
</dbReference>